<accession>A0A0S2W0H6</accession>
<reference evidence="1 2" key="1">
    <citation type="journal article" date="2015" name="Nat. Commun.">
        <title>Production of butyrate from lysine and the Amadori product fructoselysine by a human gut commensal.</title>
        <authorList>
            <person name="Bui T.P."/>
            <person name="Ritari J."/>
            <person name="Boeren S."/>
            <person name="de Waard P."/>
            <person name="Plugge C.M."/>
            <person name="de Vos W.M."/>
        </authorList>
    </citation>
    <scope>NUCLEOTIDE SEQUENCE [LARGE SCALE GENOMIC DNA]</scope>
    <source>
        <strain evidence="1 2">AF211</strain>
    </source>
</reference>
<sequence>MDTELEAFIERIDNFDSLSASEKIPFFVYFLSGNTNTSVSPSQVKECFITLSIAPYSNIASYMGKKSTGKDAIFIRNKSGYCLTRDAKRNIASKVADIAPLVPTNDLIPMSIVKGTRSYIEEVSNQMCCCYDKGLFDACFVMMRKLLETLIIECFERHGASDDIKENNQFYFLSELIPKYLNSPYWNASINLQNNIGKIKTFGDLSAHNRRFVAKKDHIDKIKAEAAQVIQEIILTTDYAKWNEELKNKKTV</sequence>
<dbReference type="RefSeq" id="WP_147586041.1">
    <property type="nucleotide sequence ID" value="NZ_CP011307.1"/>
</dbReference>
<evidence type="ECO:0000313" key="2">
    <source>
        <dbReference type="Proteomes" id="UP000064844"/>
    </source>
</evidence>
<name>A0A0S2W0H6_9FIRM</name>
<dbReference type="KEGG" id="ibu:IB211_00464"/>
<evidence type="ECO:0008006" key="3">
    <source>
        <dbReference type="Google" id="ProtNLM"/>
    </source>
</evidence>
<protein>
    <recommendedName>
        <fullName evidence="3">DUF4145 domain-containing protein</fullName>
    </recommendedName>
</protein>
<dbReference type="AlphaFoldDB" id="A0A0S2W0H6"/>
<dbReference type="Proteomes" id="UP000064844">
    <property type="component" value="Chromosome"/>
</dbReference>
<dbReference type="EMBL" id="CP011307">
    <property type="protein sequence ID" value="ALP92859.1"/>
    <property type="molecule type" value="Genomic_DNA"/>
</dbReference>
<reference evidence="2" key="2">
    <citation type="submission" date="2015-04" db="EMBL/GenBank/DDBJ databases">
        <title>A butyrogenic pathway from the amino acid lysine in a human gut commensal.</title>
        <authorList>
            <person name="de Vos W.M."/>
            <person name="Bui N.T.P."/>
            <person name="Plugge C.M."/>
            <person name="Ritari J."/>
        </authorList>
    </citation>
    <scope>NUCLEOTIDE SEQUENCE [LARGE SCALE GENOMIC DNA]</scope>
    <source>
        <strain evidence="2">AF211</strain>
    </source>
</reference>
<organism evidence="1 2">
    <name type="scientific">Intestinimonas butyriciproducens</name>
    <dbReference type="NCBI Taxonomy" id="1297617"/>
    <lineage>
        <taxon>Bacteria</taxon>
        <taxon>Bacillati</taxon>
        <taxon>Bacillota</taxon>
        <taxon>Clostridia</taxon>
        <taxon>Eubacteriales</taxon>
        <taxon>Intestinimonas</taxon>
    </lineage>
</organism>
<evidence type="ECO:0000313" key="1">
    <source>
        <dbReference type="EMBL" id="ALP92859.1"/>
    </source>
</evidence>
<dbReference type="PATRIC" id="fig|1297617.4.peg.470"/>
<proteinExistence type="predicted"/>
<gene>
    <name evidence="1" type="ORF">IB211_00464</name>
</gene>
<keyword evidence="2" id="KW-1185">Reference proteome</keyword>